<dbReference type="PATRIC" id="fig|980422.3.peg.360"/>
<dbReference type="HOGENOM" id="CLU_037562_3_2_14"/>
<evidence type="ECO:0000256" key="1">
    <source>
        <dbReference type="ARBA" id="ARBA00006700"/>
    </source>
</evidence>
<dbReference type="InterPro" id="IPR012677">
    <property type="entry name" value="Nucleotide-bd_a/b_plait_sf"/>
</dbReference>
<dbReference type="GO" id="GO:0003735">
    <property type="term" value="F:structural constituent of ribosome"/>
    <property type="evidence" value="ECO:0007669"/>
    <property type="project" value="InterPro"/>
</dbReference>
<reference evidence="5 6" key="1">
    <citation type="journal article" date="2013" name="BMC Genomics">
        <title>Comparison of the complete genome sequence of two closely related isolates of 'Candidatus Phytoplasma australiense' reveals genome plasticity.</title>
        <authorList>
            <person name="Andersen M.T."/>
            <person name="Liefting L.W."/>
            <person name="Havukkala I."/>
            <person name="Beever R.E."/>
        </authorList>
    </citation>
    <scope>NUCLEOTIDE SEQUENCE [LARGE SCALE GENOMIC DNA]</scope>
    <source>
        <strain evidence="5 6">NZSb11</strain>
    </source>
</reference>
<organism evidence="5 6">
    <name type="scientific">Strawberry lethal yellows phytoplasma (CPA) str. NZSb11</name>
    <dbReference type="NCBI Taxonomy" id="980422"/>
    <lineage>
        <taxon>Bacteria</taxon>
        <taxon>Bacillati</taxon>
        <taxon>Mycoplasmatota</taxon>
        <taxon>Mollicutes</taxon>
        <taxon>Acholeplasmatales</taxon>
        <taxon>Acholeplasmataceae</taxon>
        <taxon>Candidatus Phytoplasma</taxon>
        <taxon>16SrXII (Stolbur group)</taxon>
    </lineage>
</organism>
<evidence type="ECO:0000256" key="3">
    <source>
        <dbReference type="ARBA" id="ARBA00023274"/>
    </source>
</evidence>
<evidence type="ECO:0000256" key="2">
    <source>
        <dbReference type="ARBA" id="ARBA00022980"/>
    </source>
</evidence>
<dbReference type="Proteomes" id="UP000013941">
    <property type="component" value="Chromosome"/>
</dbReference>
<name>R4RP91_PHYAS</name>
<proteinExistence type="inferred from homology"/>
<keyword evidence="6" id="KW-1185">Reference proteome</keyword>
<dbReference type="GO" id="GO:0006412">
    <property type="term" value="P:translation"/>
    <property type="evidence" value="ECO:0007669"/>
    <property type="project" value="UniProtKB-UniRule"/>
</dbReference>
<dbReference type="SMR" id="R4RP91"/>
<dbReference type="AlphaFoldDB" id="R4RP91"/>
<dbReference type="SUPFAM" id="SSF54189">
    <property type="entry name" value="Ribosomal proteins S24e, L23 and L15e"/>
    <property type="match status" value="1"/>
</dbReference>
<evidence type="ECO:0000313" key="6">
    <source>
        <dbReference type="Proteomes" id="UP000013941"/>
    </source>
</evidence>
<dbReference type="KEGG" id="nzs:SLY_0386"/>
<evidence type="ECO:0000313" key="5">
    <source>
        <dbReference type="EMBL" id="AGL90306.1"/>
    </source>
</evidence>
<dbReference type="RefSeq" id="WP_012359057.1">
    <property type="nucleotide sequence ID" value="NC_021236.1"/>
</dbReference>
<dbReference type="GO" id="GO:1990904">
    <property type="term" value="C:ribonucleoprotein complex"/>
    <property type="evidence" value="ECO:0007669"/>
    <property type="project" value="UniProtKB-KW"/>
</dbReference>
<dbReference type="GO" id="GO:0019843">
    <property type="term" value="F:rRNA binding"/>
    <property type="evidence" value="ECO:0007669"/>
    <property type="project" value="UniProtKB-UniRule"/>
</dbReference>
<keyword evidence="2 4" id="KW-0689">Ribosomal protein</keyword>
<gene>
    <name evidence="4 5" type="primary">rplW</name>
    <name evidence="5" type="ORF">SLY_0386</name>
</gene>
<accession>R4RP91</accession>
<comment type="function">
    <text evidence="4">One of the early assembly proteins it binds 23S rRNA. One of the proteins that surrounds the polypeptide exit tunnel on the outside of the ribosome. Forms the main docking site for trigger factor binding to the ribosome.</text>
</comment>
<comment type="subunit">
    <text evidence="4">Part of the 50S ribosomal subunit. Contacts protein L29, and trigger factor when it is bound to the ribosome.</text>
</comment>
<dbReference type="OrthoDB" id="9793353at2"/>
<keyword evidence="4" id="KW-0694">RNA-binding</keyword>
<keyword evidence="4" id="KW-0699">rRNA-binding</keyword>
<dbReference type="HAMAP" id="MF_01369_B">
    <property type="entry name" value="Ribosomal_uL23_B"/>
    <property type="match status" value="1"/>
</dbReference>
<dbReference type="Pfam" id="PF00276">
    <property type="entry name" value="Ribosomal_L23"/>
    <property type="match status" value="1"/>
</dbReference>
<comment type="similarity">
    <text evidence="1 4">Belongs to the universal ribosomal protein uL23 family.</text>
</comment>
<dbReference type="InterPro" id="IPR013025">
    <property type="entry name" value="Ribosomal_uL23-like"/>
</dbReference>
<evidence type="ECO:0000256" key="4">
    <source>
        <dbReference type="HAMAP-Rule" id="MF_01369"/>
    </source>
</evidence>
<sequence>MKYYDLIKSPIVTEVTNKLIERQNKYTFKVAKTANKIEIKKAFEHIFKVKVTVNTSNVLPRFKRKGKYAGYTAGYKKAVVKVTSGEKIAILAND</sequence>
<protein>
    <recommendedName>
        <fullName evidence="4">Large ribosomal subunit protein uL23</fullName>
    </recommendedName>
</protein>
<dbReference type="EMBL" id="CP002548">
    <property type="protein sequence ID" value="AGL90306.1"/>
    <property type="molecule type" value="Genomic_DNA"/>
</dbReference>
<dbReference type="NCBIfam" id="NF004363">
    <property type="entry name" value="PRK05738.2-4"/>
    <property type="match status" value="1"/>
</dbReference>
<dbReference type="GO" id="GO:0005840">
    <property type="term" value="C:ribosome"/>
    <property type="evidence" value="ECO:0007669"/>
    <property type="project" value="UniProtKB-KW"/>
</dbReference>
<dbReference type="Gene3D" id="3.30.70.330">
    <property type="match status" value="1"/>
</dbReference>
<keyword evidence="3 4" id="KW-0687">Ribonucleoprotein</keyword>
<dbReference type="InterPro" id="IPR012678">
    <property type="entry name" value="Ribosomal_uL23/eL15/eS24_sf"/>
</dbReference>
<dbReference type="PANTHER" id="PTHR11620">
    <property type="entry name" value="60S RIBOSOMAL PROTEIN L23A"/>
    <property type="match status" value="1"/>
</dbReference>